<evidence type="ECO:0000313" key="2">
    <source>
        <dbReference type="EMBL" id="MCM2677212.1"/>
    </source>
</evidence>
<dbReference type="EMBL" id="JAMQJY010000003">
    <property type="protein sequence ID" value="MCM2677212.1"/>
    <property type="molecule type" value="Genomic_DNA"/>
</dbReference>
<dbReference type="InterPro" id="IPR007374">
    <property type="entry name" value="ASCH_domain"/>
</dbReference>
<organism evidence="2 3">
    <name type="scientific">Alkalicoccobacillus plakortidis</name>
    <dbReference type="NCBI Taxonomy" id="444060"/>
    <lineage>
        <taxon>Bacteria</taxon>
        <taxon>Bacillati</taxon>
        <taxon>Bacillota</taxon>
        <taxon>Bacilli</taxon>
        <taxon>Bacillales</taxon>
        <taxon>Bacillaceae</taxon>
        <taxon>Alkalicoccobacillus</taxon>
    </lineage>
</organism>
<dbReference type="Proteomes" id="UP001203665">
    <property type="component" value="Unassembled WGS sequence"/>
</dbReference>
<proteinExistence type="predicted"/>
<dbReference type="CDD" id="cd06555">
    <property type="entry name" value="ASCH_PF0470_like"/>
    <property type="match status" value="1"/>
</dbReference>
<name>A0ABT0XN15_9BACI</name>
<sequence length="115" mass="13402">MMAHMMGLYDEPFALMKSGRKTVEVRLNDSKRQKLQVGDQINFIKAPVQDERLNVVITALKTYPTFRDLYEDIELKKLGKEQASLNKLINETYMIYSEEQENEFGVLAIDVERVE</sequence>
<keyword evidence="3" id="KW-1185">Reference proteome</keyword>
<dbReference type="SMART" id="SM01022">
    <property type="entry name" value="ASCH"/>
    <property type="match status" value="1"/>
</dbReference>
<feature type="domain" description="ASCH" evidence="1">
    <location>
        <begin position="6"/>
        <end position="115"/>
    </location>
</feature>
<dbReference type="InterPro" id="IPR016645">
    <property type="entry name" value="UCP016134"/>
</dbReference>
<evidence type="ECO:0000259" key="1">
    <source>
        <dbReference type="SMART" id="SM01022"/>
    </source>
</evidence>
<dbReference type="PIRSF" id="PIRSF016134">
    <property type="entry name" value="UCP016134"/>
    <property type="match status" value="1"/>
</dbReference>
<protein>
    <submittedName>
        <fullName evidence="2">ASCH domain-containing protein</fullName>
    </submittedName>
</protein>
<dbReference type="Gene3D" id="2.30.130.30">
    <property type="entry name" value="Hypothetical protein"/>
    <property type="match status" value="1"/>
</dbReference>
<comment type="caution">
    <text evidence="2">The sequence shown here is derived from an EMBL/GenBank/DDBJ whole genome shotgun (WGS) entry which is preliminary data.</text>
</comment>
<dbReference type="InterPro" id="IPR015947">
    <property type="entry name" value="PUA-like_sf"/>
</dbReference>
<dbReference type="RefSeq" id="WP_251610759.1">
    <property type="nucleotide sequence ID" value="NZ_JAMQJY010000003.1"/>
</dbReference>
<dbReference type="SUPFAM" id="SSF88697">
    <property type="entry name" value="PUA domain-like"/>
    <property type="match status" value="1"/>
</dbReference>
<evidence type="ECO:0000313" key="3">
    <source>
        <dbReference type="Proteomes" id="UP001203665"/>
    </source>
</evidence>
<reference evidence="2" key="1">
    <citation type="submission" date="2022-06" db="EMBL/GenBank/DDBJ databases">
        <title>Alkalicoccobacillus porphyridii sp. nov., isolated from a marine red alga, Porphyridium purpureum and reclassification of Shouchella plakortidis and Shouchella gibsonii as Alkalicoccobacillus plakortidis comb. nov. and Alkalicoccobacillus gibsonii comb. nov.</title>
        <authorList>
            <person name="Kim K.H."/>
            <person name="Lee J.K."/>
            <person name="Han D.M."/>
            <person name="Baek J.H."/>
            <person name="Jeon C.O."/>
        </authorList>
    </citation>
    <scope>NUCLEOTIDE SEQUENCE</scope>
    <source>
        <strain evidence="2">DSM 19153</strain>
    </source>
</reference>
<dbReference type="Pfam" id="PF04266">
    <property type="entry name" value="ASCH"/>
    <property type="match status" value="1"/>
</dbReference>
<accession>A0ABT0XN15</accession>
<gene>
    <name evidence="2" type="ORF">NDM98_18420</name>
</gene>